<dbReference type="Proteomes" id="UP001341840">
    <property type="component" value="Unassembled WGS sequence"/>
</dbReference>
<dbReference type="EMBL" id="JASCZI010241926">
    <property type="protein sequence ID" value="MED6208425.1"/>
    <property type="molecule type" value="Genomic_DNA"/>
</dbReference>
<gene>
    <name evidence="1" type="ORF">PIB30_044925</name>
</gene>
<proteinExistence type="predicted"/>
<name>A0ABU6YEX1_9FABA</name>
<organism evidence="1 2">
    <name type="scientific">Stylosanthes scabra</name>
    <dbReference type="NCBI Taxonomy" id="79078"/>
    <lineage>
        <taxon>Eukaryota</taxon>
        <taxon>Viridiplantae</taxon>
        <taxon>Streptophyta</taxon>
        <taxon>Embryophyta</taxon>
        <taxon>Tracheophyta</taxon>
        <taxon>Spermatophyta</taxon>
        <taxon>Magnoliopsida</taxon>
        <taxon>eudicotyledons</taxon>
        <taxon>Gunneridae</taxon>
        <taxon>Pentapetalae</taxon>
        <taxon>rosids</taxon>
        <taxon>fabids</taxon>
        <taxon>Fabales</taxon>
        <taxon>Fabaceae</taxon>
        <taxon>Papilionoideae</taxon>
        <taxon>50 kb inversion clade</taxon>
        <taxon>dalbergioids sensu lato</taxon>
        <taxon>Dalbergieae</taxon>
        <taxon>Pterocarpus clade</taxon>
        <taxon>Stylosanthes</taxon>
    </lineage>
</organism>
<protein>
    <submittedName>
        <fullName evidence="1">Uncharacterized protein</fullName>
    </submittedName>
</protein>
<keyword evidence="2" id="KW-1185">Reference proteome</keyword>
<sequence>MSSSSSVSVFDNHRFKTTFNEELYNTIVKNKKEQIALRGWRRLAAPKQEISIDLIHEFYANAVVTEEEMEEHGGYTFRSFVRGVPVDFSLENIRTVMRFRTQVGNMEAQHGLVKGTNPAKGQELNPIARGGMSFRYIHSYHPLTGPKFQ</sequence>
<accession>A0ABU6YEX1</accession>
<evidence type="ECO:0000313" key="1">
    <source>
        <dbReference type="EMBL" id="MED6208425.1"/>
    </source>
</evidence>
<reference evidence="1 2" key="1">
    <citation type="journal article" date="2023" name="Plants (Basel)">
        <title>Bridging the Gap: Combining Genomics and Transcriptomics Approaches to Understand Stylosanthes scabra, an Orphan Legume from the Brazilian Caatinga.</title>
        <authorList>
            <person name="Ferreira-Neto J.R.C."/>
            <person name="da Silva M.D."/>
            <person name="Binneck E."/>
            <person name="de Melo N.F."/>
            <person name="da Silva R.H."/>
            <person name="de Melo A.L.T.M."/>
            <person name="Pandolfi V."/>
            <person name="Bustamante F.O."/>
            <person name="Brasileiro-Vidal A.C."/>
            <person name="Benko-Iseppon A.M."/>
        </authorList>
    </citation>
    <scope>NUCLEOTIDE SEQUENCE [LARGE SCALE GENOMIC DNA]</scope>
    <source>
        <tissue evidence="1">Leaves</tissue>
    </source>
</reference>
<comment type="caution">
    <text evidence="1">The sequence shown here is derived from an EMBL/GenBank/DDBJ whole genome shotgun (WGS) entry which is preliminary data.</text>
</comment>
<evidence type="ECO:0000313" key="2">
    <source>
        <dbReference type="Proteomes" id="UP001341840"/>
    </source>
</evidence>